<keyword evidence="10" id="KW-1185">Reference proteome</keyword>
<dbReference type="GO" id="GO:0016410">
    <property type="term" value="F:N-acyltransferase activity"/>
    <property type="evidence" value="ECO:0007669"/>
    <property type="project" value="InterPro"/>
</dbReference>
<name>A0A4R7RP65_9BACT</name>
<feature type="active site" description="Proton acceptor" evidence="7">
    <location>
        <position position="246"/>
    </location>
</feature>
<keyword evidence="3 7" id="KW-0808">Transferase</keyword>
<dbReference type="Gene3D" id="3.40.1390.10">
    <property type="entry name" value="MurE/MurF, N-terminal domain"/>
    <property type="match status" value="1"/>
</dbReference>
<keyword evidence="2 7" id="KW-0441">Lipid A biosynthesis</keyword>
<keyword evidence="4 7" id="KW-0677">Repeat</keyword>
<evidence type="ECO:0000256" key="1">
    <source>
        <dbReference type="ARBA" id="ARBA00022516"/>
    </source>
</evidence>
<dbReference type="InterPro" id="IPR001451">
    <property type="entry name" value="Hexapep"/>
</dbReference>
<dbReference type="GO" id="GO:0016020">
    <property type="term" value="C:membrane"/>
    <property type="evidence" value="ECO:0007669"/>
    <property type="project" value="GOC"/>
</dbReference>
<comment type="pathway">
    <text evidence="7">Bacterial outer membrane biogenesis; LPS lipid A biosynthesis.</text>
</comment>
<dbReference type="AlphaFoldDB" id="A0A4R7RP65"/>
<evidence type="ECO:0000259" key="8">
    <source>
        <dbReference type="Pfam" id="PF04613"/>
    </source>
</evidence>
<evidence type="ECO:0000256" key="6">
    <source>
        <dbReference type="ARBA" id="ARBA00023315"/>
    </source>
</evidence>
<comment type="similarity">
    <text evidence="7">Belongs to the transferase hexapeptide repeat family. LpxD subfamily.</text>
</comment>
<evidence type="ECO:0000256" key="7">
    <source>
        <dbReference type="HAMAP-Rule" id="MF_00523"/>
    </source>
</evidence>
<gene>
    <name evidence="7" type="primary">lpxD</name>
    <name evidence="9" type="ORF">EI77_03486</name>
</gene>
<dbReference type="NCBIfam" id="TIGR01853">
    <property type="entry name" value="lipid_A_lpxD"/>
    <property type="match status" value="1"/>
</dbReference>
<sequence length="350" mass="37066">MAGRMNIALSELAELLEGQLLSGSPETRVTGFASLREALAGDLSFYYDARYKDRLMETKATAVLVPEGLEKCPDKVACIAVKNPSHAFEKVVDTYGYQATAFEPVIHPRACIAEDVKADLSKISVAACAVIESGAQIGDGTEIGAGCFVGRNAVIGAGCKLFANVTVYEACELGDRVILHSGTVIGADGFGYEFDKGRHRKVRQAGIVQIDNDVEIGAGTMVDRARFGRTWIGEGTKIDNLVQIGHNVIIGKHCIIVAACAIAGSAVIGDYVVIAAQSGVAGHVNVGSFVTLGARSGVTKDIPTGKATYMGFPAMPVMDERRRWASINRLPHLSARVKALEKGQPAAEDE</sequence>
<evidence type="ECO:0000256" key="3">
    <source>
        <dbReference type="ARBA" id="ARBA00022679"/>
    </source>
</evidence>
<evidence type="ECO:0000256" key="4">
    <source>
        <dbReference type="ARBA" id="ARBA00022737"/>
    </source>
</evidence>
<dbReference type="InterPro" id="IPR018357">
    <property type="entry name" value="Hexapep_transf_CS"/>
</dbReference>
<dbReference type="CDD" id="cd03352">
    <property type="entry name" value="LbH_LpxD"/>
    <property type="match status" value="1"/>
</dbReference>
<organism evidence="9 10">
    <name type="scientific">Prosthecobacter fusiformis</name>
    <dbReference type="NCBI Taxonomy" id="48464"/>
    <lineage>
        <taxon>Bacteria</taxon>
        <taxon>Pseudomonadati</taxon>
        <taxon>Verrucomicrobiota</taxon>
        <taxon>Verrucomicrobiia</taxon>
        <taxon>Verrucomicrobiales</taxon>
        <taxon>Verrucomicrobiaceae</taxon>
        <taxon>Prosthecobacter</taxon>
    </lineage>
</organism>
<dbReference type="GO" id="GO:0103118">
    <property type="term" value="F:UDP-3-O-[(3R)-3-hydroxyacyl]-glucosamine N-acyltransferase activity"/>
    <property type="evidence" value="ECO:0007669"/>
    <property type="project" value="UniProtKB-EC"/>
</dbReference>
<dbReference type="Gene3D" id="2.160.10.10">
    <property type="entry name" value="Hexapeptide repeat proteins"/>
    <property type="match status" value="1"/>
</dbReference>
<evidence type="ECO:0000313" key="10">
    <source>
        <dbReference type="Proteomes" id="UP000295662"/>
    </source>
</evidence>
<feature type="domain" description="UDP-3-O-[3-hydroxymyristoyl] glucosamine N-acyltransferase non-repeat region" evidence="8">
    <location>
        <begin position="27"/>
        <end position="92"/>
    </location>
</feature>
<protein>
    <recommendedName>
        <fullName evidence="7">UDP-3-O-acylglucosamine N-acyltransferase</fullName>
        <ecNumber evidence="7">2.3.1.191</ecNumber>
    </recommendedName>
</protein>
<comment type="function">
    <text evidence="7">Catalyzes the N-acylation of UDP-3-O-acylglucosamine using 3-hydroxyacyl-ACP as the acyl donor. Is involved in the biosynthesis of lipid A, a phosphorylated glycolipid that anchors the lipopolysaccharide to the outer membrane of the cell.</text>
</comment>
<keyword evidence="5 7" id="KW-0443">Lipid metabolism</keyword>
<dbReference type="EMBL" id="SOCA01000007">
    <property type="protein sequence ID" value="TDU67284.1"/>
    <property type="molecule type" value="Genomic_DNA"/>
</dbReference>
<dbReference type="UniPathway" id="UPA00973"/>
<keyword evidence="1 7" id="KW-0444">Lipid biosynthesis</keyword>
<proteinExistence type="inferred from homology"/>
<dbReference type="PROSITE" id="PS00101">
    <property type="entry name" value="HEXAPEP_TRANSFERASES"/>
    <property type="match status" value="2"/>
</dbReference>
<dbReference type="Pfam" id="PF00132">
    <property type="entry name" value="Hexapep"/>
    <property type="match status" value="2"/>
</dbReference>
<dbReference type="HAMAP" id="MF_00523">
    <property type="entry name" value="LpxD"/>
    <property type="match status" value="1"/>
</dbReference>
<dbReference type="PANTHER" id="PTHR43378:SF2">
    <property type="entry name" value="UDP-3-O-ACYLGLUCOSAMINE N-ACYLTRANSFERASE 1, MITOCHONDRIAL-RELATED"/>
    <property type="match status" value="1"/>
</dbReference>
<keyword evidence="6 7" id="KW-0012">Acyltransferase</keyword>
<reference evidence="9 10" key="1">
    <citation type="submission" date="2019-03" db="EMBL/GenBank/DDBJ databases">
        <title>Genomic Encyclopedia of Archaeal and Bacterial Type Strains, Phase II (KMG-II): from individual species to whole genera.</title>
        <authorList>
            <person name="Goeker M."/>
        </authorList>
    </citation>
    <scope>NUCLEOTIDE SEQUENCE [LARGE SCALE GENOMIC DNA]</scope>
    <source>
        <strain evidence="9 10">ATCC 25309</strain>
    </source>
</reference>
<dbReference type="Pfam" id="PF04613">
    <property type="entry name" value="LpxD"/>
    <property type="match status" value="1"/>
</dbReference>
<evidence type="ECO:0000256" key="5">
    <source>
        <dbReference type="ARBA" id="ARBA00023098"/>
    </source>
</evidence>
<comment type="subunit">
    <text evidence="7">Homotrimer.</text>
</comment>
<evidence type="ECO:0000256" key="2">
    <source>
        <dbReference type="ARBA" id="ARBA00022556"/>
    </source>
</evidence>
<evidence type="ECO:0000313" key="9">
    <source>
        <dbReference type="EMBL" id="TDU67284.1"/>
    </source>
</evidence>
<dbReference type="InterPro" id="IPR020573">
    <property type="entry name" value="UDP_GlcNAc_AcTrfase_non-rep"/>
</dbReference>
<dbReference type="EC" id="2.3.1.191" evidence="7"/>
<dbReference type="InterPro" id="IPR011004">
    <property type="entry name" value="Trimer_LpxA-like_sf"/>
</dbReference>
<comment type="caution">
    <text evidence="9">The sequence shown here is derived from an EMBL/GenBank/DDBJ whole genome shotgun (WGS) entry which is preliminary data.</text>
</comment>
<dbReference type="GO" id="GO:0009245">
    <property type="term" value="P:lipid A biosynthetic process"/>
    <property type="evidence" value="ECO:0007669"/>
    <property type="project" value="UniProtKB-UniRule"/>
</dbReference>
<accession>A0A4R7RP65</accession>
<dbReference type="PANTHER" id="PTHR43378">
    <property type="entry name" value="UDP-3-O-ACYLGLUCOSAMINE N-ACYLTRANSFERASE"/>
    <property type="match status" value="1"/>
</dbReference>
<dbReference type="InterPro" id="IPR007691">
    <property type="entry name" value="LpxD"/>
</dbReference>
<dbReference type="SUPFAM" id="SSF51161">
    <property type="entry name" value="Trimeric LpxA-like enzymes"/>
    <property type="match status" value="1"/>
</dbReference>
<dbReference type="NCBIfam" id="NF002060">
    <property type="entry name" value="PRK00892.1"/>
    <property type="match status" value="1"/>
</dbReference>
<comment type="catalytic activity">
    <reaction evidence="7">
        <text>a UDP-3-O-[(3R)-3-hydroxyacyl]-alpha-D-glucosamine + a (3R)-hydroxyacyl-[ACP] = a UDP-2-N,3-O-bis[(3R)-3-hydroxyacyl]-alpha-D-glucosamine + holo-[ACP] + H(+)</text>
        <dbReference type="Rhea" id="RHEA:53836"/>
        <dbReference type="Rhea" id="RHEA-COMP:9685"/>
        <dbReference type="Rhea" id="RHEA-COMP:9945"/>
        <dbReference type="ChEBI" id="CHEBI:15378"/>
        <dbReference type="ChEBI" id="CHEBI:64479"/>
        <dbReference type="ChEBI" id="CHEBI:78827"/>
        <dbReference type="ChEBI" id="CHEBI:137740"/>
        <dbReference type="ChEBI" id="CHEBI:137748"/>
        <dbReference type="EC" id="2.3.1.191"/>
    </reaction>
</comment>
<dbReference type="Proteomes" id="UP000295662">
    <property type="component" value="Unassembled WGS sequence"/>
</dbReference>